<feature type="domain" description="Major facilitator superfamily (MFS) profile" evidence="6">
    <location>
        <begin position="10"/>
        <end position="486"/>
    </location>
</feature>
<comment type="caution">
    <text evidence="7">The sequence shown here is derived from an EMBL/GenBank/DDBJ whole genome shotgun (WGS) entry which is preliminary data.</text>
</comment>
<dbReference type="PANTHER" id="PTHR11662">
    <property type="entry name" value="SOLUTE CARRIER FAMILY 17"/>
    <property type="match status" value="1"/>
</dbReference>
<proteinExistence type="predicted"/>
<evidence type="ECO:0000259" key="6">
    <source>
        <dbReference type="PROSITE" id="PS50850"/>
    </source>
</evidence>
<dbReference type="PANTHER" id="PTHR11662:SF285">
    <property type="entry name" value="HEXURONATE TRANSPORTER"/>
    <property type="match status" value="1"/>
</dbReference>
<dbReference type="InterPro" id="IPR011701">
    <property type="entry name" value="MFS"/>
</dbReference>
<keyword evidence="3 5" id="KW-1133">Transmembrane helix</keyword>
<dbReference type="Proteomes" id="UP000247973">
    <property type="component" value="Unassembled WGS sequence"/>
</dbReference>
<dbReference type="GO" id="GO:0016020">
    <property type="term" value="C:membrane"/>
    <property type="evidence" value="ECO:0007669"/>
    <property type="project" value="UniProtKB-SubCell"/>
</dbReference>
<feature type="transmembrane region" description="Helical" evidence="5">
    <location>
        <begin position="310"/>
        <end position="328"/>
    </location>
</feature>
<evidence type="ECO:0000256" key="4">
    <source>
        <dbReference type="ARBA" id="ARBA00023136"/>
    </source>
</evidence>
<evidence type="ECO:0000256" key="3">
    <source>
        <dbReference type="ARBA" id="ARBA00022989"/>
    </source>
</evidence>
<dbReference type="Gene3D" id="1.20.1250.20">
    <property type="entry name" value="MFS general substrate transporter like domains"/>
    <property type="match status" value="2"/>
</dbReference>
<evidence type="ECO:0000256" key="1">
    <source>
        <dbReference type="ARBA" id="ARBA00004141"/>
    </source>
</evidence>
<evidence type="ECO:0000313" key="7">
    <source>
        <dbReference type="EMBL" id="PXV68749.1"/>
    </source>
</evidence>
<dbReference type="GO" id="GO:0015134">
    <property type="term" value="F:hexuronate transmembrane transporter activity"/>
    <property type="evidence" value="ECO:0007669"/>
    <property type="project" value="TreeGrafter"/>
</dbReference>
<feature type="transmembrane region" description="Helical" evidence="5">
    <location>
        <begin position="431"/>
        <end position="454"/>
    </location>
</feature>
<dbReference type="InterPro" id="IPR050382">
    <property type="entry name" value="MFS_Na/Anion_cotransporter"/>
</dbReference>
<organism evidence="7 8">
    <name type="scientific">Dysgonomonas alginatilytica</name>
    <dbReference type="NCBI Taxonomy" id="1605892"/>
    <lineage>
        <taxon>Bacteria</taxon>
        <taxon>Pseudomonadati</taxon>
        <taxon>Bacteroidota</taxon>
        <taxon>Bacteroidia</taxon>
        <taxon>Bacteroidales</taxon>
        <taxon>Dysgonomonadaceae</taxon>
        <taxon>Dysgonomonas</taxon>
    </lineage>
</organism>
<dbReference type="EMBL" id="QICL01000001">
    <property type="protein sequence ID" value="PXV68749.1"/>
    <property type="molecule type" value="Genomic_DNA"/>
</dbReference>
<keyword evidence="4 5" id="KW-0472">Membrane</keyword>
<gene>
    <name evidence="7" type="ORF">CLV62_10112</name>
</gene>
<evidence type="ECO:0000313" key="8">
    <source>
        <dbReference type="Proteomes" id="UP000247973"/>
    </source>
</evidence>
<reference evidence="7 8" key="1">
    <citation type="submission" date="2018-03" db="EMBL/GenBank/DDBJ databases">
        <title>Genomic Encyclopedia of Archaeal and Bacterial Type Strains, Phase II (KMG-II): from individual species to whole genera.</title>
        <authorList>
            <person name="Goeker M."/>
        </authorList>
    </citation>
    <scope>NUCLEOTIDE SEQUENCE [LARGE SCALE GENOMIC DNA]</scope>
    <source>
        <strain evidence="7 8">DSM 100214</strain>
    </source>
</reference>
<keyword evidence="2 5" id="KW-0812">Transmembrane</keyword>
<keyword evidence="8" id="KW-1185">Reference proteome</keyword>
<evidence type="ECO:0000256" key="2">
    <source>
        <dbReference type="ARBA" id="ARBA00022692"/>
    </source>
</evidence>
<sequence length="489" mass="53506">MKLKGLRWWIIGLIMLITIINYLDRGTLNYMWVANIEYHLVDQASDALDDNTARYLSEQNAYKLVAKNGNEIIQNAENVAFKNDGKIVVNREGIAYDLGMVDVNSSPEESTKQAKEILGTITIFFMIAYGISQLFSGKLYDKIGTRKGFAISVLLWGTADALTSLAQGKISLTAFRMMLGLGEAGPWPGTTKSNAEWFPQKERAFAQGLFGAAASIGSILAPIVILMLYISLGWKTTFIVVGGLGILWLIPWLIINKKGPKEHPWITEEEREYILSGQPEANMKPADDKGKSWGELLANKKNYSVILGRFFLDPIWWMFVTFLPMYLVDQFGLNIKELAFSAWIPYVGAMVGSLSGGWFSGFLIRRGKTVNYSRKIAMLIGGVIIVPSVIASVMATNAVVAVVLMALVLGGFQFTMTNIQTIPSDLHSGKSVGSLAGLGGASAVLGTILAILFSGQIESWPLLFGLLAALVPLSLLSIFLTIGKIEQIK</sequence>
<feature type="transmembrane region" description="Helical" evidence="5">
    <location>
        <begin position="117"/>
        <end position="136"/>
    </location>
</feature>
<dbReference type="SUPFAM" id="SSF103473">
    <property type="entry name" value="MFS general substrate transporter"/>
    <property type="match status" value="1"/>
</dbReference>
<dbReference type="PROSITE" id="PS50850">
    <property type="entry name" value="MFS"/>
    <property type="match status" value="1"/>
</dbReference>
<comment type="subcellular location">
    <subcellularLocation>
        <location evidence="1">Membrane</location>
        <topology evidence="1">Multi-pass membrane protein</topology>
    </subcellularLocation>
</comment>
<feature type="transmembrane region" description="Helical" evidence="5">
    <location>
        <begin position="340"/>
        <end position="364"/>
    </location>
</feature>
<feature type="transmembrane region" description="Helical" evidence="5">
    <location>
        <begin position="460"/>
        <end position="482"/>
    </location>
</feature>
<protein>
    <submittedName>
        <fullName evidence="7">ACS family hexuronate transporter-like MFS transporter</fullName>
    </submittedName>
</protein>
<feature type="transmembrane region" description="Helical" evidence="5">
    <location>
        <begin position="6"/>
        <end position="23"/>
    </location>
</feature>
<dbReference type="InterPro" id="IPR036259">
    <property type="entry name" value="MFS_trans_sf"/>
</dbReference>
<evidence type="ECO:0000256" key="5">
    <source>
        <dbReference type="SAM" id="Phobius"/>
    </source>
</evidence>
<feature type="transmembrane region" description="Helical" evidence="5">
    <location>
        <begin position="209"/>
        <end position="230"/>
    </location>
</feature>
<accession>A0A2V3PT66</accession>
<dbReference type="OrthoDB" id="9815624at2"/>
<feature type="transmembrane region" description="Helical" evidence="5">
    <location>
        <begin position="236"/>
        <end position="255"/>
    </location>
</feature>
<dbReference type="InterPro" id="IPR020846">
    <property type="entry name" value="MFS_dom"/>
</dbReference>
<dbReference type="RefSeq" id="WP_110308742.1">
    <property type="nucleotide sequence ID" value="NZ_QICL01000001.1"/>
</dbReference>
<feature type="transmembrane region" description="Helical" evidence="5">
    <location>
        <begin position="400"/>
        <end position="419"/>
    </location>
</feature>
<dbReference type="AlphaFoldDB" id="A0A2V3PT66"/>
<name>A0A2V3PT66_9BACT</name>
<dbReference type="Pfam" id="PF07690">
    <property type="entry name" value="MFS_1"/>
    <property type="match status" value="1"/>
</dbReference>